<reference evidence="2" key="1">
    <citation type="submission" date="2012-08" db="EMBL/GenBank/DDBJ databases">
        <title>The Genome Sequence of Wuchereria bancrofti.</title>
        <authorList>
            <person name="Nutman T.B."/>
            <person name="Fink D.L."/>
            <person name="Russ C."/>
            <person name="Young S."/>
            <person name="Zeng Q."/>
            <person name="Koehrsen M."/>
            <person name="Alvarado L."/>
            <person name="Berlin A."/>
            <person name="Chapman S.B."/>
            <person name="Chen Z."/>
            <person name="Freedman E."/>
            <person name="Gellesch M."/>
            <person name="Goldberg J."/>
            <person name="Griggs A."/>
            <person name="Gujja S."/>
            <person name="Heilman E.R."/>
            <person name="Heiman D."/>
            <person name="Hepburn T."/>
            <person name="Howarth C."/>
            <person name="Jen D."/>
            <person name="Larson L."/>
            <person name="Lewis B."/>
            <person name="Mehta T."/>
            <person name="Park D."/>
            <person name="Pearson M."/>
            <person name="Roberts A."/>
            <person name="Saif S."/>
            <person name="Shea T."/>
            <person name="Shenoy N."/>
            <person name="Sisk P."/>
            <person name="Stolte C."/>
            <person name="Sykes S."/>
            <person name="Walk T."/>
            <person name="White J."/>
            <person name="Yandava C."/>
            <person name="Haas B."/>
            <person name="Henn M.R."/>
            <person name="Nusbaum C."/>
            <person name="Birren B."/>
        </authorList>
    </citation>
    <scope>NUCLEOTIDE SEQUENCE [LARGE SCALE GENOMIC DNA]</scope>
    <source>
        <strain evidence="2">NA</strain>
    </source>
</reference>
<dbReference type="Proteomes" id="UP000004810">
    <property type="component" value="Unassembled WGS sequence"/>
</dbReference>
<comment type="caution">
    <text evidence="1">The sequence shown here is derived from an EMBL/GenBank/DDBJ whole genome shotgun (WGS) entry which is preliminary data.</text>
</comment>
<dbReference type="EMBL" id="ADBV01017785">
    <property type="protein sequence ID" value="EJW71755.1"/>
    <property type="molecule type" value="Genomic_DNA"/>
</dbReference>
<accession>J9ACN0</accession>
<protein>
    <submittedName>
        <fullName evidence="1">Uncharacterized protein</fullName>
    </submittedName>
</protein>
<feature type="non-terminal residue" evidence="1">
    <location>
        <position position="1"/>
    </location>
</feature>
<evidence type="ECO:0000313" key="2">
    <source>
        <dbReference type="Proteomes" id="UP000004810"/>
    </source>
</evidence>
<gene>
    <name evidence="1" type="ORF">WUBG_17341</name>
</gene>
<name>J9ACN0_WUCBA</name>
<proteinExistence type="predicted"/>
<sequence>GYYCMIDGTLLLLIMNQLILAWILYELLNPTSICWNEIIQYANETYTAFDNQIMQQFGLINQRLYAIL</sequence>
<dbReference type="AlphaFoldDB" id="J9ACN0"/>
<evidence type="ECO:0000313" key="1">
    <source>
        <dbReference type="EMBL" id="EJW71755.1"/>
    </source>
</evidence>
<organism evidence="1 2">
    <name type="scientific">Wuchereria bancrofti</name>
    <dbReference type="NCBI Taxonomy" id="6293"/>
    <lineage>
        <taxon>Eukaryota</taxon>
        <taxon>Metazoa</taxon>
        <taxon>Ecdysozoa</taxon>
        <taxon>Nematoda</taxon>
        <taxon>Chromadorea</taxon>
        <taxon>Rhabditida</taxon>
        <taxon>Spirurina</taxon>
        <taxon>Spiruromorpha</taxon>
        <taxon>Filarioidea</taxon>
        <taxon>Onchocercidae</taxon>
        <taxon>Wuchereria</taxon>
    </lineage>
</organism>